<feature type="domain" description="Mur ligase central" evidence="17">
    <location>
        <begin position="122"/>
        <end position="323"/>
    </location>
</feature>
<dbReference type="Gene3D" id="3.40.1390.10">
    <property type="entry name" value="MurE/MurF, N-terminal domain"/>
    <property type="match status" value="1"/>
</dbReference>
<comment type="caution">
    <text evidence="13">Lacks conserved residue(s) required for the propagation of feature annotation.</text>
</comment>
<feature type="binding site" evidence="13">
    <location>
        <position position="165"/>
    </location>
    <ligand>
        <name>UDP-N-acetyl-alpha-D-muramoyl-L-alanyl-D-glutamate</name>
        <dbReference type="ChEBI" id="CHEBI:83900"/>
    </ligand>
</feature>
<dbReference type="Proteomes" id="UP000576260">
    <property type="component" value="Chromosome"/>
</dbReference>
<comment type="PTM">
    <text evidence="13">Carboxylation is probably crucial for Mg(2+) binding and, consequently, for the gamma-phosphate positioning of ATP.</text>
</comment>
<dbReference type="Pfam" id="PF08245">
    <property type="entry name" value="Mur_ligase_M"/>
    <property type="match status" value="1"/>
</dbReference>
<evidence type="ECO:0000256" key="3">
    <source>
        <dbReference type="ARBA" id="ARBA00022960"/>
    </source>
</evidence>
<evidence type="ECO:0000256" key="6">
    <source>
        <dbReference type="ARBA" id="ARBA00023316"/>
    </source>
</evidence>
<dbReference type="InterPro" id="IPR036615">
    <property type="entry name" value="Mur_ligase_C_dom_sf"/>
</dbReference>
<gene>
    <name evidence="13 18" type="primary">murE</name>
    <name evidence="18" type="ORF">ICJ55_00400</name>
</gene>
<protein>
    <recommendedName>
        <fullName evidence="9 13">UDP-N-acetylmuramoyl-L-alanyl-D-glutamate--2,6-diaminopimelate ligase</fullName>
        <ecNumber evidence="8 13">6.3.2.13</ecNumber>
    </recommendedName>
    <alternativeName>
        <fullName evidence="10 13">Meso-A2pm-adding enzyme</fullName>
    </alternativeName>
    <alternativeName>
        <fullName evidence="11 13">Meso-diaminopimelate-adding enzyme</fullName>
    </alternativeName>
    <alternativeName>
        <fullName evidence="12 13">UDP-MurNAc-L-Ala-D-Glu:meso-diaminopimelate ligase</fullName>
    </alternativeName>
    <alternativeName>
        <fullName evidence="13">UDP-MurNAc-tripeptide synthetase</fullName>
    </alternativeName>
    <alternativeName>
        <fullName evidence="13">UDP-N-acetylmuramyl-tripeptide synthetase</fullName>
    </alternativeName>
</protein>
<keyword evidence="6 13" id="KW-0961">Cell wall biogenesis/degradation</keyword>
<feature type="binding site" evidence="13">
    <location>
        <begin position="43"/>
        <end position="45"/>
    </location>
    <ligand>
        <name>UDP-N-acetyl-alpha-D-muramoyl-L-alanyl-D-glutamate</name>
        <dbReference type="ChEBI" id="CHEBI:83900"/>
    </ligand>
</feature>
<evidence type="ECO:0000256" key="12">
    <source>
        <dbReference type="ARBA" id="ARBA00081560"/>
    </source>
</evidence>
<evidence type="ECO:0000313" key="19">
    <source>
        <dbReference type="Proteomes" id="UP000576260"/>
    </source>
</evidence>
<dbReference type="RefSeq" id="WP_188156842.1">
    <property type="nucleotide sequence ID" value="NZ_CP061280.1"/>
</dbReference>
<feature type="binding site" evidence="13">
    <location>
        <position position="201"/>
    </location>
    <ligand>
        <name>UDP-N-acetyl-alpha-D-muramoyl-L-alanyl-D-glutamate</name>
        <dbReference type="ChEBI" id="CHEBI:83900"/>
    </ligand>
</feature>
<evidence type="ECO:0000256" key="1">
    <source>
        <dbReference type="ARBA" id="ARBA00005898"/>
    </source>
</evidence>
<keyword evidence="2 13" id="KW-0132">Cell division</keyword>
<feature type="short sequence motif" description="Meso-diaminopimelate recognition motif" evidence="13">
    <location>
        <begin position="420"/>
        <end position="423"/>
    </location>
</feature>
<dbReference type="Pfam" id="PF01225">
    <property type="entry name" value="Mur_ligase"/>
    <property type="match status" value="1"/>
</dbReference>
<dbReference type="NCBIfam" id="NF001124">
    <property type="entry name" value="PRK00139.1-2"/>
    <property type="match status" value="1"/>
</dbReference>
<feature type="binding site" evidence="13">
    <location>
        <position position="473"/>
    </location>
    <ligand>
        <name>meso-2,6-diaminopimelate</name>
        <dbReference type="ChEBI" id="CHEBI:57791"/>
    </ligand>
</feature>
<comment type="pathway">
    <text evidence="13 14">Cell wall biogenesis; peptidoglycan biosynthesis.</text>
</comment>
<keyword evidence="3 13" id="KW-0133">Cell shape</keyword>
<feature type="binding site" evidence="13">
    <location>
        <position position="193"/>
    </location>
    <ligand>
        <name>UDP-N-acetyl-alpha-D-muramoyl-L-alanyl-D-glutamate</name>
        <dbReference type="ChEBI" id="CHEBI:83900"/>
    </ligand>
</feature>
<evidence type="ECO:0000256" key="2">
    <source>
        <dbReference type="ARBA" id="ARBA00022618"/>
    </source>
</evidence>
<dbReference type="Pfam" id="PF02875">
    <property type="entry name" value="Mur_ligase_C"/>
    <property type="match status" value="1"/>
</dbReference>
<feature type="binding site" evidence="13">
    <location>
        <begin position="166"/>
        <end position="167"/>
    </location>
    <ligand>
        <name>UDP-N-acetyl-alpha-D-muramoyl-L-alanyl-D-glutamate</name>
        <dbReference type="ChEBI" id="CHEBI:83900"/>
    </ligand>
</feature>
<evidence type="ECO:0000256" key="5">
    <source>
        <dbReference type="ARBA" id="ARBA00023306"/>
    </source>
</evidence>
<evidence type="ECO:0000256" key="4">
    <source>
        <dbReference type="ARBA" id="ARBA00022984"/>
    </source>
</evidence>
<dbReference type="GO" id="GO:0005524">
    <property type="term" value="F:ATP binding"/>
    <property type="evidence" value="ECO:0007669"/>
    <property type="project" value="UniProtKB-UniRule"/>
</dbReference>
<dbReference type="NCBIfam" id="NF001123">
    <property type="entry name" value="PRK00139.1-1"/>
    <property type="match status" value="1"/>
</dbReference>
<dbReference type="GO" id="GO:0008360">
    <property type="term" value="P:regulation of cell shape"/>
    <property type="evidence" value="ECO:0007669"/>
    <property type="project" value="UniProtKB-KW"/>
</dbReference>
<dbReference type="GO" id="GO:0000287">
    <property type="term" value="F:magnesium ion binding"/>
    <property type="evidence" value="ECO:0007669"/>
    <property type="project" value="UniProtKB-UniRule"/>
</dbReference>
<feature type="binding site" evidence="13">
    <location>
        <position position="396"/>
    </location>
    <ligand>
        <name>meso-2,6-diaminopimelate</name>
        <dbReference type="ChEBI" id="CHEBI:57791"/>
    </ligand>
</feature>
<keyword evidence="4 13" id="KW-0573">Peptidoglycan synthesis</keyword>
<dbReference type="AlphaFoldDB" id="A0A7H1C2P9"/>
<accession>A0A7H1C2P9</accession>
<dbReference type="InterPro" id="IPR005761">
    <property type="entry name" value="UDP-N-AcMur-Glu-dNH2Pim_ligase"/>
</dbReference>
<name>A0A7H1C2P9_9PAST</name>
<evidence type="ECO:0000259" key="16">
    <source>
        <dbReference type="Pfam" id="PF02875"/>
    </source>
</evidence>
<evidence type="ECO:0000256" key="7">
    <source>
        <dbReference type="ARBA" id="ARBA00050251"/>
    </source>
</evidence>
<dbReference type="KEGG" id="mbos:ICJ55_00400"/>
<dbReference type="PANTHER" id="PTHR23135">
    <property type="entry name" value="MUR LIGASE FAMILY MEMBER"/>
    <property type="match status" value="1"/>
</dbReference>
<dbReference type="SUPFAM" id="SSF53623">
    <property type="entry name" value="MurD-like peptide ligases, catalytic domain"/>
    <property type="match status" value="1"/>
</dbReference>
<dbReference type="InterPro" id="IPR035911">
    <property type="entry name" value="MurE/MurF_N"/>
</dbReference>
<reference evidence="18 19" key="1">
    <citation type="submission" date="2020-09" db="EMBL/GenBank/DDBJ databases">
        <title>Mannheimia bovis sp.nov., isolated from a cow.</title>
        <authorList>
            <person name="Li F."/>
        </authorList>
    </citation>
    <scope>NUCLEOTIDE SEQUENCE [LARGE SCALE GENOMIC DNA]</scope>
    <source>
        <strain evidence="18 19">ZY190616</strain>
    </source>
</reference>
<dbReference type="SUPFAM" id="SSF53244">
    <property type="entry name" value="MurD-like peptide ligases, peptide-binding domain"/>
    <property type="match status" value="1"/>
</dbReference>
<comment type="catalytic activity">
    <reaction evidence="7 13">
        <text>UDP-N-acetyl-alpha-D-muramoyl-L-alanyl-D-glutamate + meso-2,6-diaminopimelate + ATP = UDP-N-acetyl-alpha-D-muramoyl-L-alanyl-gamma-D-glutamyl-meso-2,6-diaminopimelate + ADP + phosphate + H(+)</text>
        <dbReference type="Rhea" id="RHEA:23676"/>
        <dbReference type="ChEBI" id="CHEBI:15378"/>
        <dbReference type="ChEBI" id="CHEBI:30616"/>
        <dbReference type="ChEBI" id="CHEBI:43474"/>
        <dbReference type="ChEBI" id="CHEBI:57791"/>
        <dbReference type="ChEBI" id="CHEBI:83900"/>
        <dbReference type="ChEBI" id="CHEBI:83905"/>
        <dbReference type="ChEBI" id="CHEBI:456216"/>
        <dbReference type="EC" id="6.3.2.13"/>
    </reaction>
</comment>
<keyword evidence="13" id="KW-0460">Magnesium</keyword>
<evidence type="ECO:0000256" key="14">
    <source>
        <dbReference type="RuleBase" id="RU004135"/>
    </source>
</evidence>
<evidence type="ECO:0000256" key="10">
    <source>
        <dbReference type="ARBA" id="ARBA00075482"/>
    </source>
</evidence>
<keyword evidence="13" id="KW-0067">ATP-binding</keyword>
<feature type="binding site" evidence="13">
    <location>
        <begin position="124"/>
        <end position="130"/>
    </location>
    <ligand>
        <name>ATP</name>
        <dbReference type="ChEBI" id="CHEBI:30616"/>
    </ligand>
</feature>
<dbReference type="EC" id="6.3.2.13" evidence="8 13"/>
<dbReference type="UniPathway" id="UPA00219"/>
<dbReference type="HAMAP" id="MF_00208">
    <property type="entry name" value="MurE"/>
    <property type="match status" value="1"/>
</dbReference>
<dbReference type="EMBL" id="CP061280">
    <property type="protein sequence ID" value="QNS15254.1"/>
    <property type="molecule type" value="Genomic_DNA"/>
</dbReference>
<comment type="similarity">
    <text evidence="1 13">Belongs to the MurCDEF family. MurE subfamily.</text>
</comment>
<feature type="domain" description="Mur ligase C-terminal" evidence="16">
    <location>
        <begin position="347"/>
        <end position="471"/>
    </location>
</feature>
<feature type="binding site" evidence="13">
    <location>
        <position position="28"/>
    </location>
    <ligand>
        <name>UDP-N-acetyl-alpha-D-muramoyl-L-alanyl-D-glutamate</name>
        <dbReference type="ChEBI" id="CHEBI:83900"/>
    </ligand>
</feature>
<dbReference type="PANTHER" id="PTHR23135:SF4">
    <property type="entry name" value="UDP-N-ACETYLMURAMOYL-L-ALANYL-D-GLUTAMATE--2,6-DIAMINOPIMELATE LIGASE MURE HOMOLOG, CHLOROPLASTIC"/>
    <property type="match status" value="1"/>
</dbReference>
<dbReference type="GO" id="GO:0005737">
    <property type="term" value="C:cytoplasm"/>
    <property type="evidence" value="ECO:0007669"/>
    <property type="project" value="UniProtKB-SubCell"/>
</dbReference>
<comment type="subcellular location">
    <subcellularLocation>
        <location evidence="13 14">Cytoplasm</location>
    </subcellularLocation>
</comment>
<keyword evidence="13 18" id="KW-0436">Ligase</keyword>
<evidence type="ECO:0000256" key="11">
    <source>
        <dbReference type="ARBA" id="ARBA00076158"/>
    </source>
</evidence>
<evidence type="ECO:0000256" key="8">
    <source>
        <dbReference type="ARBA" id="ARBA00066633"/>
    </source>
</evidence>
<keyword evidence="19" id="KW-1185">Reference proteome</keyword>
<dbReference type="NCBIfam" id="TIGR01085">
    <property type="entry name" value="murE"/>
    <property type="match status" value="1"/>
</dbReference>
<feature type="binding site" evidence="13">
    <location>
        <position position="199"/>
    </location>
    <ligand>
        <name>UDP-N-acetyl-alpha-D-muramoyl-L-alanyl-D-glutamate</name>
        <dbReference type="ChEBI" id="CHEBI:83900"/>
    </ligand>
</feature>
<feature type="binding site" evidence="13">
    <location>
        <position position="26"/>
    </location>
    <ligand>
        <name>UDP-N-acetyl-alpha-D-muramoyl-L-alanyl-D-glutamate</name>
        <dbReference type="ChEBI" id="CHEBI:83900"/>
    </ligand>
</feature>
<feature type="binding site" evidence="13">
    <location>
        <begin position="420"/>
        <end position="423"/>
    </location>
    <ligand>
        <name>meso-2,6-diaminopimelate</name>
        <dbReference type="ChEBI" id="CHEBI:57791"/>
    </ligand>
</feature>
<dbReference type="FunFam" id="3.90.190.20:FF:000006">
    <property type="entry name" value="UDP-N-acetylmuramoyl-L-alanyl-D-glutamate--2,6-diaminopimelate ligase"/>
    <property type="match status" value="1"/>
</dbReference>
<dbReference type="InterPro" id="IPR036565">
    <property type="entry name" value="Mur-like_cat_sf"/>
</dbReference>
<dbReference type="InterPro" id="IPR013221">
    <property type="entry name" value="Mur_ligase_cen"/>
</dbReference>
<evidence type="ECO:0000259" key="15">
    <source>
        <dbReference type="Pfam" id="PF01225"/>
    </source>
</evidence>
<dbReference type="GO" id="GO:0051301">
    <property type="term" value="P:cell division"/>
    <property type="evidence" value="ECO:0007669"/>
    <property type="project" value="UniProtKB-KW"/>
</dbReference>
<sequence length="497" mass="54346">MKRLLPFLTELDAWVEELTELNQMTLDSRQVQQGDLFIALKGHQVDGRKFIPNAIEKGAKIILAEAEEDQVEVELDPQFAKFNLDRTACCKVISVPQLPKLLSAIAGVFYDNPSQKLVLAGITGTNGKTTTAQLLAQWRNLLGGKSAVMGTIGNGLYGQVQEAVNTTGSAIEIQRNLASFVAQGADFCAMEVSSHGLAQFRAEALEFDLVMFTNLSRDHLDYHNTMEEYAEAKFRLFSELNTQAQVINADDEIGAEWLKQLPNAVAVSVNPNFKTSHQFVKATAVKFTLQGATIQFASSWGNGELNSRLIGAFNVSNILTAFAGLLALGFDMNALVKTAPNLVGVAGRMECITAVNKPMVIVDYAHTPDALEKALEAARLHCEGELYCIFGCGGDRDAGKRPLMAEIAEKLADKIIATDDNPRTENNQNIMADIVKGFSKAQQIIHNREEAIKTAIEQANARDVILIAGKGHEDYQIIGTEKLHFSDQETAKQYLAL</sequence>
<dbReference type="InterPro" id="IPR004101">
    <property type="entry name" value="Mur_ligase_C"/>
</dbReference>
<dbReference type="GO" id="GO:0071555">
    <property type="term" value="P:cell wall organization"/>
    <property type="evidence" value="ECO:0007669"/>
    <property type="project" value="UniProtKB-KW"/>
</dbReference>
<dbReference type="Gene3D" id="3.90.190.20">
    <property type="entry name" value="Mur ligase, C-terminal domain"/>
    <property type="match status" value="1"/>
</dbReference>
<dbReference type="SUPFAM" id="SSF63418">
    <property type="entry name" value="MurE/MurF N-terminal domain"/>
    <property type="match status" value="1"/>
</dbReference>
<dbReference type="InterPro" id="IPR000713">
    <property type="entry name" value="Mur_ligase_N"/>
</dbReference>
<comment type="function">
    <text evidence="13">Catalyzes the addition of meso-diaminopimelic acid to the nucleotide precursor UDP-N-acetylmuramoyl-L-alanyl-D-glutamate (UMAG) in the biosynthesis of bacterial cell-wall peptidoglycan.</text>
</comment>
<organism evidence="18 19">
    <name type="scientific">Mannheimia bovis</name>
    <dbReference type="NCBI Taxonomy" id="2770636"/>
    <lineage>
        <taxon>Bacteria</taxon>
        <taxon>Pseudomonadati</taxon>
        <taxon>Pseudomonadota</taxon>
        <taxon>Gammaproteobacteria</taxon>
        <taxon>Pasteurellales</taxon>
        <taxon>Pasteurellaceae</taxon>
        <taxon>Mannheimia</taxon>
    </lineage>
</organism>
<keyword evidence="5 13" id="KW-0131">Cell cycle</keyword>
<feature type="binding site" evidence="13">
    <location>
        <position position="469"/>
    </location>
    <ligand>
        <name>meso-2,6-diaminopimelate</name>
        <dbReference type="ChEBI" id="CHEBI:57791"/>
    </ligand>
</feature>
<proteinExistence type="inferred from homology"/>
<evidence type="ECO:0000256" key="13">
    <source>
        <dbReference type="HAMAP-Rule" id="MF_00208"/>
    </source>
</evidence>
<evidence type="ECO:0000256" key="9">
    <source>
        <dbReference type="ARBA" id="ARBA00072883"/>
    </source>
</evidence>
<dbReference type="Gene3D" id="3.40.1190.10">
    <property type="entry name" value="Mur-like, catalytic domain"/>
    <property type="match status" value="1"/>
</dbReference>
<dbReference type="NCBIfam" id="NF001126">
    <property type="entry name" value="PRK00139.1-4"/>
    <property type="match status" value="1"/>
</dbReference>
<feature type="modified residue" description="N6-carboxylysine" evidence="13">
    <location>
        <position position="233"/>
    </location>
</feature>
<dbReference type="GO" id="GO:0009252">
    <property type="term" value="P:peptidoglycan biosynthetic process"/>
    <property type="evidence" value="ECO:0007669"/>
    <property type="project" value="UniProtKB-UniRule"/>
</dbReference>
<evidence type="ECO:0000313" key="18">
    <source>
        <dbReference type="EMBL" id="QNS15254.1"/>
    </source>
</evidence>
<dbReference type="GO" id="GO:0008765">
    <property type="term" value="F:UDP-N-acetylmuramoylalanyl-D-glutamate-2,6-diaminopimelate ligase activity"/>
    <property type="evidence" value="ECO:0007669"/>
    <property type="project" value="UniProtKB-UniRule"/>
</dbReference>
<keyword evidence="13" id="KW-0547">Nucleotide-binding</keyword>
<evidence type="ECO:0000259" key="17">
    <source>
        <dbReference type="Pfam" id="PF08245"/>
    </source>
</evidence>
<comment type="cofactor">
    <cofactor evidence="13">
        <name>Mg(2+)</name>
        <dbReference type="ChEBI" id="CHEBI:18420"/>
    </cofactor>
</comment>
<feature type="domain" description="Mur ligase N-terminal catalytic" evidence="15">
    <location>
        <begin position="22"/>
        <end position="110"/>
    </location>
</feature>
<keyword evidence="13" id="KW-0963">Cytoplasm</keyword>